<feature type="domain" description="Subtelomeric hrmA-associated cluster protein AFUB-079030/YDR124W-like helical bundle" evidence="2">
    <location>
        <begin position="146"/>
        <end position="281"/>
    </location>
</feature>
<sequence length="515" mass="57643">MVYTTHKTATGAMKRSASALEGPPGWDVAPPMMTPTRSTFRLPYAHYAMIYLDNEGKLRVDESPSIQEQSSTIFTPQVRQNFLEILGEKIGFHQPSSHRTTDASPRRVRRRQGPAPSIADDRLSNQVSDNDDYPQTTSNDMVPLRVGDTQKVTSYYESALKHFQQLNCRMVAKAFIKFIEPRKQVRHPYNGGKPPPGSAPGTTGDPEKTKPDWWPSGVMHKEPDHLRKEFRIELLLHIIRNLGSHGITADKLKEVAADTKRSLKHPSHVEIIFEILRVRRMEERFERGEVDANMVVYVQNRGPSPKGEGDDEDEDSNELPTISAPEHIEDGLLTPTSSVEQVAAPFTTPIDTMPLTHGRSMPGSFSMGEALSFEPRHDRPYYATPPQYTESFSQPMLSTPVSAEMISPHDVSVFDYSTQNPFSTSTPNQQRTAPGQYDTWTPTFRQNIFSPVDYSTPHSALPPPTVPYHMSMTSPAQLHDMSHHGQSPLDVNQRALPFRTGSLGHPHGLPLSHSA</sequence>
<accession>A0A1V6P6X7</accession>
<feature type="region of interest" description="Disordered" evidence="1">
    <location>
        <begin position="420"/>
        <end position="440"/>
    </location>
</feature>
<comment type="caution">
    <text evidence="3">The sequence shown here is derived from an EMBL/GenBank/DDBJ whole genome shotgun (WGS) entry which is preliminary data.</text>
</comment>
<reference evidence="4" key="1">
    <citation type="journal article" date="2017" name="Nat. Microbiol.">
        <title>Global analysis of biosynthetic gene clusters reveals vast potential of secondary metabolite production in Penicillium species.</title>
        <authorList>
            <person name="Nielsen J.C."/>
            <person name="Grijseels S."/>
            <person name="Prigent S."/>
            <person name="Ji B."/>
            <person name="Dainat J."/>
            <person name="Nielsen K.F."/>
            <person name="Frisvad J.C."/>
            <person name="Workman M."/>
            <person name="Nielsen J."/>
        </authorList>
    </citation>
    <scope>NUCLEOTIDE SEQUENCE [LARGE SCALE GENOMIC DNA]</scope>
    <source>
        <strain evidence="4">IBT 11843</strain>
    </source>
</reference>
<feature type="region of interest" description="Disordered" evidence="1">
    <location>
        <begin position="185"/>
        <end position="220"/>
    </location>
</feature>
<feature type="region of interest" description="Disordered" evidence="1">
    <location>
        <begin position="93"/>
        <end position="145"/>
    </location>
</feature>
<name>A0A1V6P6X7_PENDC</name>
<evidence type="ECO:0000313" key="3">
    <source>
        <dbReference type="EMBL" id="OQD72708.1"/>
    </source>
</evidence>
<dbReference type="AlphaFoldDB" id="A0A1V6P6X7"/>
<dbReference type="STRING" id="69771.A0A1V6P6X7"/>
<dbReference type="EMBL" id="MDYL01000019">
    <property type="protein sequence ID" value="OQD72708.1"/>
    <property type="molecule type" value="Genomic_DNA"/>
</dbReference>
<gene>
    <name evidence="3" type="ORF">PENDEC_c019G04568</name>
</gene>
<feature type="compositionally biased region" description="Polar residues" evidence="1">
    <location>
        <begin position="124"/>
        <end position="140"/>
    </location>
</feature>
<feature type="region of interest" description="Disordered" evidence="1">
    <location>
        <begin position="298"/>
        <end position="325"/>
    </location>
</feature>
<protein>
    <recommendedName>
        <fullName evidence="2">Subtelomeric hrmA-associated cluster protein AFUB-079030/YDR124W-like helical bundle domain-containing protein</fullName>
    </recommendedName>
</protein>
<proteinExistence type="predicted"/>
<evidence type="ECO:0000259" key="2">
    <source>
        <dbReference type="Pfam" id="PF11001"/>
    </source>
</evidence>
<dbReference type="PANTHER" id="PTHR36102">
    <property type="entry name" value="CHROMOSOME 10, WHOLE GENOME SHOTGUN SEQUENCE"/>
    <property type="match status" value="1"/>
</dbReference>
<dbReference type="InterPro" id="IPR047092">
    <property type="entry name" value="AFUB_07903/YDR124W-like_hel"/>
</dbReference>
<dbReference type="OMA" id="EWWPAGV"/>
<dbReference type="OrthoDB" id="5338458at2759"/>
<dbReference type="Proteomes" id="UP000191522">
    <property type="component" value="Unassembled WGS sequence"/>
</dbReference>
<dbReference type="Pfam" id="PF11001">
    <property type="entry name" value="AFUB_07903_YDR124W_hel"/>
    <property type="match status" value="1"/>
</dbReference>
<evidence type="ECO:0000256" key="1">
    <source>
        <dbReference type="SAM" id="MobiDB-lite"/>
    </source>
</evidence>
<dbReference type="InterPro" id="IPR021264">
    <property type="entry name" value="AFUB_079030/YDR124W-like"/>
</dbReference>
<dbReference type="PANTHER" id="PTHR36102:SF5">
    <property type="entry name" value="YDR124W-LIKE HELICAL BUNDLE DOMAIN-CONTAINING PROTEIN"/>
    <property type="match status" value="1"/>
</dbReference>
<feature type="region of interest" description="Disordered" evidence="1">
    <location>
        <begin position="1"/>
        <end position="24"/>
    </location>
</feature>
<keyword evidence="4" id="KW-1185">Reference proteome</keyword>
<evidence type="ECO:0000313" key="4">
    <source>
        <dbReference type="Proteomes" id="UP000191522"/>
    </source>
</evidence>
<organism evidence="3 4">
    <name type="scientific">Penicillium decumbens</name>
    <dbReference type="NCBI Taxonomy" id="69771"/>
    <lineage>
        <taxon>Eukaryota</taxon>
        <taxon>Fungi</taxon>
        <taxon>Dikarya</taxon>
        <taxon>Ascomycota</taxon>
        <taxon>Pezizomycotina</taxon>
        <taxon>Eurotiomycetes</taxon>
        <taxon>Eurotiomycetidae</taxon>
        <taxon>Eurotiales</taxon>
        <taxon>Aspergillaceae</taxon>
        <taxon>Penicillium</taxon>
    </lineage>
</organism>